<keyword evidence="11" id="KW-0325">Glycoprotein</keyword>
<evidence type="ECO:0000256" key="1">
    <source>
        <dbReference type="ARBA" id="ARBA00004498"/>
    </source>
</evidence>
<dbReference type="RefSeq" id="XP_012879050.1">
    <property type="nucleotide sequence ID" value="XM_013023596.1"/>
</dbReference>
<dbReference type="InterPro" id="IPR036084">
    <property type="entry name" value="Ser_inhib-like_sf"/>
</dbReference>
<dbReference type="GO" id="GO:0007596">
    <property type="term" value="P:blood coagulation"/>
    <property type="evidence" value="ECO:0007669"/>
    <property type="project" value="TreeGrafter"/>
</dbReference>
<evidence type="ECO:0000256" key="3">
    <source>
        <dbReference type="ARBA" id="ARBA00022525"/>
    </source>
</evidence>
<dbReference type="PROSITE" id="PS01208">
    <property type="entry name" value="VWFC_1"/>
    <property type="match status" value="3"/>
</dbReference>
<dbReference type="Pfam" id="PF01826">
    <property type="entry name" value="TIL"/>
    <property type="match status" value="2"/>
</dbReference>
<dbReference type="FunCoup" id="A0A1S3FRR0">
    <property type="interactions" value="415"/>
</dbReference>
<evidence type="ECO:0000256" key="13">
    <source>
        <dbReference type="SAM" id="MobiDB-lite"/>
    </source>
</evidence>
<feature type="domain" description="VWFD" evidence="17">
    <location>
        <begin position="335"/>
        <end position="509"/>
    </location>
</feature>
<dbReference type="InterPro" id="IPR050780">
    <property type="entry name" value="Mucin_vWF_Thrombospondin_sf"/>
</dbReference>
<dbReference type="SMART" id="SM00214">
    <property type="entry name" value="VWC"/>
    <property type="match status" value="6"/>
</dbReference>
<sequence length="2558" mass="278308">MVPSRLTGALLVLAFTMSVSLSGDFENGQRVGLSVYLGEYFDLHLFANGTMKEGEQNVSVPYASHGLYLETQAGYYRLSSETYGFVARMDTSGNFQVQFSDRLFNKTCGLCGDFNVFAEDDFRTQEGILTSDPYDFANSWALSGEEQRCPRASPPSMLCNSSSVEMPKAPWEQCQLLTSSSAFARCRPWLDPEPFVALCEQTLCACSRGPACACPALLEYARACAHQGLVLDGWTELSVCRPACPAGMEYKECVSPCASTCHGLPVRETCPETCVDGCSCPEGQLLDEGRCVQPAQCSCVHAGKRHPPGSSVPQDCNTCICRKGVWICSNEECPGECLVTGQGHFKSFDNRHFTFSGICQYQLAKDCLDHSFSVVIETMQCADDVDAVCTRSVTVRLPAPHNSLVKLKHGGEVTMDNLDIQLPLLQGDLRIQHTVMPSVRLSFGEDMELDWDGRGRLLLKLSPVYWGRTCGLCGNYNGNQGDDFLTPAGLVEPLVADFGNSWKLQADCQDLESQDRHPCSLNPRLARFAEEACGVLMSSVFEACHPAISPRPYVRNCQYDVCACSDGHECLCASVASYAQACARRGVVIPWRQPGFCGGFETRPNSPVLSRAVPFPFQSLRAPVSPVSPASPRVPVSPMFPCPLCPVSPCPMSPCSRVPRVLVCPPCPVSPVSRVPCPVSPCPVSPCPVSRVPMSRVPMSRVPCPVSPCPPCPVSPCPVSRVPRVPCSVSPMSVFPRVPVSPVSRVPMSCVPYCAEGRMHCTARAGPGALALNTGLGSALSHRGKRSLSCRPPMVKLVCPADNPHAQGIECAKTCQNYDLECMSPGCVSGCLCPLGMVRHDNRCVALERCPCFHQGREYAPGETVKMDCNTCVCRDRKWNCTDHVCDATCSVLGVAHYITFDGLKYLFPGECQYVLVQDHCDGSPGTFRVLVGNEGCGPPAVACQKRVTILAEGGEVELLGGEVSVKRPLEDESLLEVVESGRYLIVLLGRTLSVVWDRHRSLSVVLKQTFQGRVCGLCGNFDGVQNNDLTSSSLRVEEDPVDFGNSWKVSAQCADARKAPLGMAPTLCGGDLDRQSVADSSCRILTSDLFHACNQLVDPEPYLDVCVYDTCSCESVGDCACFCDTIAAYAHACAQQGQVVAWRTPTLCPQSCEDRNARENGYECEWRYNSCAPACPITCQHPEPLACPVQCVEGCHAHCPPGKAWPGREREEGEGHCDGANLTCEACLHPRGLAGPPTEAPAATPTPDVEDTPEPPLHDFYCSKLLDLVFLLDGSAKLSEAEFEELKGFVVSVMERLHISQKRIRVALVEFHDGSHAYLELRARRRPSELRRVASHVKYVGSQVASTSEVMKYTLFQIFGQIDRPEALRVTLLLTASQEPPRLARNLVRYVQGLKKKKVVVIPVGIGPHANLRQIRLIEKQAPENKAFVLSGVGELAQRRDDIISYICDLAPEPLPPTQPPPQAQITTASPEISGSPSPGSHRKPLVLDVVFVLEGSDQVGEENFQKSKEFVQEVVGSLAVGPDGVHVSVLQYSNSVMAEYSFNHTQTADEVLHRLREIPYRGGNRTNTGLALEYLASRSFSPGHGDREQAPNLVYMVTGNPASDEIRRLPGDIQVIPIGVGPHADVHELEKVGYPNAPILIQDFQKLPREAPDLVLQRLQLPMLPPPLGSVGICVDEDGNERRPGDVWTLPDRCHTVTCQPDGQTLLTSHRVNCDRGPRPSCPNSQSPVRVEETCGCRWTCPCVCTGSATRHLVTFDGQNFQLTGSCAYVLFQSKEQGLEVIARNGACGPAPRQMCVKSIEVKHGGISLELHDDMEVSVDGRLVPAPYVGDHVEVSIYGAIMYEVRFNQLGHILTFTPQNNEFQLQLSPKTYASKTYGLCGICDGNAANDFVLKDGSVTTDWKGLVEEWAVQQPGYPTCHPVPEDACPVSDGSRCQLLLSPLFAECHQVLAPATFHAICQQDSCHQERVCEVIASYAHLCRSHGVCVDWRTADFCAMSCPPSKVYKHCEHSCPRHCDGNSSSSSCGDHPAEGCFCPPNQAVLDGSCVPEEACTQCVGQDGVRHQFLETWVPDHQPCQICMCLSGREINCTSRPCPTARAPTCGACEVARLRHHPSQCCPEYECVCDLVTCDVPPMPACEGGLQPVLTNPGECRPSFACACKKEACGSPTPPSCPPHRTPVLRSTRCCDQYECAATCVSSTAASPTGETCEAARSLTEPLCLQVCVHRGTVYPVGQVWEEGCTLCTCTDAEDVVTGLRTAWCSPKPCEDEDGCRPGFSYVLHEGDCCGRCLPSACEVMDGSPRGDAQSSWKSVGTRWAAQENPCLINQCVRVNEEVFVQQSNVSCPPLDVPTCPTGFQLSCETSACCPSCRCEPMEACVLNSTIIGPGKSVMVDVCTTCHCSTQPGAVRGFKLECTKTTCEACPPGYLEEKGQGECCGRCRPSACTIRLRGGQVLALKRDETVQDGCDSHFCRVNERGEFIWEKRVTRCPPFDEHRCLAEGGKIMKIPGTCCDTCEEVDCRDVTASVKYIKVGDCKSQDEVDIHYCQVGLRGSRRWN</sequence>
<evidence type="ECO:0000313" key="18">
    <source>
        <dbReference type="Proteomes" id="UP000081671"/>
    </source>
</evidence>
<feature type="domain" description="VWFD" evidence="17">
    <location>
        <begin position="888"/>
        <end position="1055"/>
    </location>
</feature>
<dbReference type="GO" id="GO:0005615">
    <property type="term" value="C:extracellular space"/>
    <property type="evidence" value="ECO:0007669"/>
    <property type="project" value="TreeGrafter"/>
</dbReference>
<name>A0A1S3FRR0_DIPOR</name>
<dbReference type="Pfam" id="PF00094">
    <property type="entry name" value="VWD"/>
    <property type="match status" value="4"/>
</dbReference>
<dbReference type="InterPro" id="IPR001007">
    <property type="entry name" value="VWF_dom"/>
</dbReference>
<feature type="chain" id="PRO_5010291670" description="von Willebrand factor" evidence="14">
    <location>
        <begin position="23"/>
        <end position="2558"/>
    </location>
</feature>
<dbReference type="PANTHER" id="PTHR11339:SF361">
    <property type="entry name" value="VON WILLEBRAND FACTOR"/>
    <property type="match status" value="1"/>
</dbReference>
<keyword evidence="3" id="KW-0964">Secreted</keyword>
<evidence type="ECO:0000313" key="19">
    <source>
        <dbReference type="RefSeq" id="XP_012879050.1"/>
    </source>
</evidence>
<evidence type="ECO:0000256" key="11">
    <source>
        <dbReference type="ARBA" id="ARBA00023180"/>
    </source>
</evidence>
<feature type="domain" description="VWFD" evidence="17">
    <location>
        <begin position="1"/>
        <end position="150"/>
    </location>
</feature>
<evidence type="ECO:0000256" key="9">
    <source>
        <dbReference type="ARBA" id="ARBA00023084"/>
    </source>
</evidence>
<dbReference type="InParanoid" id="A0A1S3FRR0"/>
<keyword evidence="6" id="KW-0356">Hemostasis</keyword>
<dbReference type="Proteomes" id="UP000081671">
    <property type="component" value="Unplaced"/>
</dbReference>
<keyword evidence="4" id="KW-0272">Extracellular matrix</keyword>
<dbReference type="CDD" id="cd19941">
    <property type="entry name" value="TIL"/>
    <property type="match status" value="4"/>
</dbReference>
<evidence type="ECO:0000256" key="14">
    <source>
        <dbReference type="SAM" id="SignalP"/>
    </source>
</evidence>
<dbReference type="Pfam" id="PF23244">
    <property type="entry name" value="VWF"/>
    <property type="match status" value="2"/>
</dbReference>
<dbReference type="CTD" id="7450"/>
<organism evidence="18 19">
    <name type="scientific">Dipodomys ordii</name>
    <name type="common">Ord's kangaroo rat</name>
    <dbReference type="NCBI Taxonomy" id="10020"/>
    <lineage>
        <taxon>Eukaryota</taxon>
        <taxon>Metazoa</taxon>
        <taxon>Chordata</taxon>
        <taxon>Craniata</taxon>
        <taxon>Vertebrata</taxon>
        <taxon>Euteleostomi</taxon>
        <taxon>Mammalia</taxon>
        <taxon>Eutheria</taxon>
        <taxon>Euarchontoglires</taxon>
        <taxon>Glires</taxon>
        <taxon>Rodentia</taxon>
        <taxon>Castorimorpha</taxon>
        <taxon>Heteromyidae</taxon>
        <taxon>Dipodomyinae</taxon>
        <taxon>Dipodomys</taxon>
    </lineage>
</organism>
<dbReference type="CDD" id="cd01450">
    <property type="entry name" value="vWFA_subfamily_ECM"/>
    <property type="match status" value="2"/>
</dbReference>
<dbReference type="Gene3D" id="2.10.25.10">
    <property type="entry name" value="Laminin"/>
    <property type="match status" value="3"/>
</dbReference>
<dbReference type="PANTHER" id="PTHR11339">
    <property type="entry name" value="EXTRACELLULAR MATRIX GLYCOPROTEIN RELATED"/>
    <property type="match status" value="1"/>
</dbReference>
<dbReference type="SMART" id="SM00327">
    <property type="entry name" value="VWA"/>
    <property type="match status" value="2"/>
</dbReference>
<keyword evidence="5" id="KW-0165">Cleavage on pair of basic residues</keyword>
<dbReference type="GeneID" id="105991038"/>
<feature type="compositionally biased region" description="Pro residues" evidence="13">
    <location>
        <begin position="1455"/>
        <end position="1464"/>
    </location>
</feature>
<dbReference type="SMART" id="SM00216">
    <property type="entry name" value="VWD"/>
    <property type="match status" value="3"/>
</dbReference>
<feature type="domain" description="VWFA" evidence="16">
    <location>
        <begin position="1268"/>
        <end position="1448"/>
    </location>
</feature>
<dbReference type="Pfam" id="PF08742">
    <property type="entry name" value="C8"/>
    <property type="match status" value="4"/>
</dbReference>
<dbReference type="InterPro" id="IPR002035">
    <property type="entry name" value="VWF_A"/>
</dbReference>
<keyword evidence="14" id="KW-0732">Signal</keyword>
<evidence type="ECO:0000259" key="16">
    <source>
        <dbReference type="PROSITE" id="PS50234"/>
    </source>
</evidence>
<dbReference type="PROSITE" id="PS50184">
    <property type="entry name" value="VWFC_2"/>
    <property type="match status" value="3"/>
</dbReference>
<dbReference type="PROSITE" id="PS51233">
    <property type="entry name" value="VWFD"/>
    <property type="match status" value="4"/>
</dbReference>
<comment type="subunit">
    <text evidence="12">Multimeric. Interacts with F8.</text>
</comment>
<dbReference type="OrthoDB" id="6262482at2759"/>
<gene>
    <name evidence="19" type="primary">Vwf</name>
</gene>
<evidence type="ECO:0000259" key="15">
    <source>
        <dbReference type="PROSITE" id="PS50184"/>
    </source>
</evidence>
<keyword evidence="10" id="KW-1015">Disulfide bond</keyword>
<dbReference type="Pfam" id="PF00092">
    <property type="entry name" value="VWA"/>
    <property type="match status" value="2"/>
</dbReference>
<feature type="domain" description="VWFC" evidence="15">
    <location>
        <begin position="2055"/>
        <end position="2128"/>
    </location>
</feature>
<dbReference type="InterPro" id="IPR014853">
    <property type="entry name" value="VWF/SSPO/ZAN-like_Cys-rich_dom"/>
</dbReference>
<dbReference type="InterPro" id="IPR058753">
    <property type="entry name" value="TIL_OTOGL_Mucin"/>
</dbReference>
<dbReference type="Gene3D" id="3.40.50.410">
    <property type="entry name" value="von Willebrand factor, type A domain"/>
    <property type="match status" value="2"/>
</dbReference>
<dbReference type="SUPFAM" id="SSF57603">
    <property type="entry name" value="FnI-like domain"/>
    <property type="match status" value="2"/>
</dbReference>
<dbReference type="FunFam" id="2.10.25.10:FF:000284">
    <property type="entry name" value="von Willebrand factor"/>
    <property type="match status" value="1"/>
</dbReference>
<dbReference type="PRINTS" id="PR00453">
    <property type="entry name" value="VWFADOMAIN"/>
</dbReference>
<dbReference type="GO" id="GO:0031589">
    <property type="term" value="P:cell-substrate adhesion"/>
    <property type="evidence" value="ECO:0007669"/>
    <property type="project" value="TreeGrafter"/>
</dbReference>
<reference evidence="19" key="1">
    <citation type="submission" date="2025-08" db="UniProtKB">
        <authorList>
            <consortium name="RefSeq"/>
        </authorList>
    </citation>
    <scope>IDENTIFICATION</scope>
    <source>
        <tissue evidence="19">Kidney</tissue>
    </source>
</reference>
<feature type="domain" description="VWFD" evidence="17">
    <location>
        <begin position="1745"/>
        <end position="1922"/>
    </location>
</feature>
<keyword evidence="8" id="KW-0130">Cell adhesion</keyword>
<dbReference type="SMART" id="SM00832">
    <property type="entry name" value="C8"/>
    <property type="match status" value="4"/>
</dbReference>
<feature type="region of interest" description="Disordered" evidence="13">
    <location>
        <begin position="1455"/>
        <end position="1483"/>
    </location>
</feature>
<dbReference type="SUPFAM" id="SSF53300">
    <property type="entry name" value="vWA-like"/>
    <property type="match status" value="2"/>
</dbReference>
<feature type="signal peptide" evidence="14">
    <location>
        <begin position="1"/>
        <end position="22"/>
    </location>
</feature>
<dbReference type="SUPFAM" id="SSF57567">
    <property type="entry name" value="Serine protease inhibitors"/>
    <property type="match status" value="3"/>
</dbReference>
<dbReference type="SMART" id="SM00215">
    <property type="entry name" value="VWC_out"/>
    <property type="match status" value="3"/>
</dbReference>
<keyword evidence="18" id="KW-1185">Reference proteome</keyword>
<dbReference type="Pfam" id="PF25962">
    <property type="entry name" value="TIL_OTOGL_Mucin"/>
    <property type="match status" value="1"/>
</dbReference>
<evidence type="ECO:0000256" key="6">
    <source>
        <dbReference type="ARBA" id="ARBA00022696"/>
    </source>
</evidence>
<dbReference type="GO" id="GO:0031012">
    <property type="term" value="C:extracellular matrix"/>
    <property type="evidence" value="ECO:0007669"/>
    <property type="project" value="TreeGrafter"/>
</dbReference>
<evidence type="ECO:0000256" key="5">
    <source>
        <dbReference type="ARBA" id="ARBA00022685"/>
    </source>
</evidence>
<comment type="subcellular location">
    <subcellularLocation>
        <location evidence="1">Secreted</location>
        <location evidence="1">Extracellular space</location>
        <location evidence="1">Extracellular matrix</location>
    </subcellularLocation>
</comment>
<protein>
    <recommendedName>
        <fullName evidence="2">von Willebrand factor</fullName>
    </recommendedName>
</protein>
<accession>A0A1S3FRR0</accession>
<dbReference type="InterPro" id="IPR036465">
    <property type="entry name" value="vWFA_dom_sf"/>
</dbReference>
<keyword evidence="9" id="KW-0094">Blood coagulation</keyword>
<feature type="domain" description="VWFC" evidence="15">
    <location>
        <begin position="2377"/>
        <end position="2442"/>
    </location>
</feature>
<dbReference type="STRING" id="10020.ENSDORP00000027571"/>
<proteinExistence type="predicted"/>
<dbReference type="InterPro" id="IPR001846">
    <property type="entry name" value="VWF_type-D"/>
</dbReference>
<keyword evidence="7" id="KW-0677">Repeat</keyword>
<evidence type="ECO:0000256" key="7">
    <source>
        <dbReference type="ARBA" id="ARBA00022737"/>
    </source>
</evidence>
<evidence type="ECO:0000256" key="12">
    <source>
        <dbReference type="ARBA" id="ARBA00025858"/>
    </source>
</evidence>
<evidence type="ECO:0000259" key="17">
    <source>
        <dbReference type="PROSITE" id="PS51233"/>
    </source>
</evidence>
<dbReference type="InterPro" id="IPR002919">
    <property type="entry name" value="TIL_dom"/>
</dbReference>
<evidence type="ECO:0000256" key="4">
    <source>
        <dbReference type="ARBA" id="ARBA00022530"/>
    </source>
</evidence>
<feature type="domain" description="VWFA" evidence="16">
    <location>
        <begin position="1490"/>
        <end position="1661"/>
    </location>
</feature>
<evidence type="ECO:0000256" key="8">
    <source>
        <dbReference type="ARBA" id="ARBA00022889"/>
    </source>
</evidence>
<dbReference type="Pfam" id="PF00093">
    <property type="entry name" value="VWC"/>
    <property type="match status" value="2"/>
</dbReference>
<dbReference type="PROSITE" id="PS50234">
    <property type="entry name" value="VWFA"/>
    <property type="match status" value="2"/>
</dbReference>
<feature type="compositionally biased region" description="Low complexity" evidence="13">
    <location>
        <begin position="1465"/>
        <end position="1481"/>
    </location>
</feature>
<evidence type="ECO:0000256" key="10">
    <source>
        <dbReference type="ARBA" id="ARBA00023157"/>
    </source>
</evidence>
<dbReference type="FunFam" id="2.10.25.10:FF:000055">
    <property type="entry name" value="alpha-tectorin isoform X1"/>
    <property type="match status" value="1"/>
</dbReference>
<dbReference type="KEGG" id="dord:105991038"/>
<evidence type="ECO:0000256" key="2">
    <source>
        <dbReference type="ARBA" id="ARBA00016619"/>
    </source>
</evidence>
<feature type="domain" description="VWFC" evidence="15">
    <location>
        <begin position="2224"/>
        <end position="2292"/>
    </location>
</feature>